<dbReference type="AlphaFoldDB" id="A0A3S3VHE0"/>
<comment type="caution">
    <text evidence="1">The sequence shown here is derived from an EMBL/GenBank/DDBJ whole genome shotgun (WGS) entry which is preliminary data.</text>
</comment>
<dbReference type="EMBL" id="SBIP01000007">
    <property type="protein sequence ID" value="RWX74588.1"/>
    <property type="molecule type" value="Genomic_DNA"/>
</dbReference>
<proteinExistence type="predicted"/>
<accession>A0A3S3VHE0</accession>
<organism evidence="1 2">
    <name type="scientific">Neorhizobium lilium</name>
    <dbReference type="NCBI Taxonomy" id="2503024"/>
    <lineage>
        <taxon>Bacteria</taxon>
        <taxon>Pseudomonadati</taxon>
        <taxon>Pseudomonadota</taxon>
        <taxon>Alphaproteobacteria</taxon>
        <taxon>Hyphomicrobiales</taxon>
        <taxon>Rhizobiaceae</taxon>
        <taxon>Rhizobium/Agrobacterium group</taxon>
        <taxon>Neorhizobium</taxon>
    </lineage>
</organism>
<name>A0A3S3VHE0_9HYPH</name>
<dbReference type="Proteomes" id="UP000287687">
    <property type="component" value="Unassembled WGS sequence"/>
</dbReference>
<keyword evidence="2" id="KW-1185">Reference proteome</keyword>
<evidence type="ECO:0000313" key="1">
    <source>
        <dbReference type="EMBL" id="RWX74588.1"/>
    </source>
</evidence>
<sequence length="109" mass="12370">MTPPVRMEISAKKFQIRDQLGMIYLKMDAKSNAGKKAVQIQRNRMQRPCRDLFFAALLASAEVINPGEAIVKKARMREPVNERRLRCHSAQGSGMQVRFQPEIAEGRDG</sequence>
<protein>
    <submittedName>
        <fullName evidence="1">Uncharacterized protein</fullName>
    </submittedName>
</protein>
<gene>
    <name evidence="1" type="ORF">EPK99_24300</name>
</gene>
<evidence type="ECO:0000313" key="2">
    <source>
        <dbReference type="Proteomes" id="UP000287687"/>
    </source>
</evidence>
<reference evidence="1 2" key="1">
    <citation type="submission" date="2019-01" db="EMBL/GenBank/DDBJ databases">
        <title>The draft genome of Rhizobium sp. 24NR.</title>
        <authorList>
            <person name="Liu L."/>
            <person name="Liang L."/>
            <person name="Shi S."/>
            <person name="Xu L."/>
            <person name="Wang X."/>
            <person name="Li L."/>
            <person name="Zhang X."/>
        </authorList>
    </citation>
    <scope>NUCLEOTIDE SEQUENCE [LARGE SCALE GENOMIC DNA]</scope>
    <source>
        <strain evidence="1 2">24NR</strain>
    </source>
</reference>
<dbReference type="RefSeq" id="WP_128445679.1">
    <property type="nucleotide sequence ID" value="NZ_SBIP01000007.1"/>
</dbReference>